<dbReference type="OrthoDB" id="1293639at2759"/>
<comment type="caution">
    <text evidence="2">The sequence shown here is derived from an EMBL/GenBank/DDBJ whole genome shotgun (WGS) entry which is preliminary data.</text>
</comment>
<accession>A0A9J6B4F3</accession>
<keyword evidence="3" id="KW-1185">Reference proteome</keyword>
<reference evidence="2 3" key="1">
    <citation type="submission" date="2020-09" db="EMBL/GenBank/DDBJ databases">
        <title>De no assembly of potato wild relative species, Solanum commersonii.</title>
        <authorList>
            <person name="Cho K."/>
        </authorList>
    </citation>
    <scope>NUCLEOTIDE SEQUENCE [LARGE SCALE GENOMIC DNA]</scope>
    <source>
        <strain evidence="2">LZ3.2</strain>
        <tissue evidence="2">Leaf</tissue>
    </source>
</reference>
<feature type="domain" description="At2g35280-like TPR" evidence="1">
    <location>
        <begin position="95"/>
        <end position="186"/>
    </location>
</feature>
<sequence>MWVPEPHLLGGRPICCTVHQFEQIDCRNVKFLPYTTVELLIEIIERVASYSFKDLMNVKLRVLNQVANEPSVYQKVTFVDFIEYIWPCKPCSVVRKCTSFLEMCRASRNLEALYRKGVVDYFHHSDPNGLEMLNQEADRGDIGASYVLAIISIFKGGEFMREVIRFIANIRKMKSLKLRRYRQKLRMHATSLDEGIVKMLIYDPLTCDSNVGTDDPYVTYETYVATNDLCVAINDPYVATYETYVATNDLSVATDASNVATYHPYVATFDHLRHMLKMTHTLLQMTHMLLHMRHMLLHITLM</sequence>
<organism evidence="2 3">
    <name type="scientific">Solanum commersonii</name>
    <name type="common">Commerson's wild potato</name>
    <name type="synonym">Commerson's nightshade</name>
    <dbReference type="NCBI Taxonomy" id="4109"/>
    <lineage>
        <taxon>Eukaryota</taxon>
        <taxon>Viridiplantae</taxon>
        <taxon>Streptophyta</taxon>
        <taxon>Embryophyta</taxon>
        <taxon>Tracheophyta</taxon>
        <taxon>Spermatophyta</taxon>
        <taxon>Magnoliopsida</taxon>
        <taxon>eudicotyledons</taxon>
        <taxon>Gunneridae</taxon>
        <taxon>Pentapetalae</taxon>
        <taxon>asterids</taxon>
        <taxon>lamiids</taxon>
        <taxon>Solanales</taxon>
        <taxon>Solanaceae</taxon>
        <taxon>Solanoideae</taxon>
        <taxon>Solaneae</taxon>
        <taxon>Solanum</taxon>
    </lineage>
</organism>
<protein>
    <recommendedName>
        <fullName evidence="1">At2g35280-like TPR domain-containing protein</fullName>
    </recommendedName>
</protein>
<evidence type="ECO:0000259" key="1">
    <source>
        <dbReference type="Pfam" id="PF23310"/>
    </source>
</evidence>
<name>A0A9J6B4F3_SOLCO</name>
<dbReference type="Proteomes" id="UP000824120">
    <property type="component" value="Chromosome 1"/>
</dbReference>
<evidence type="ECO:0000313" key="2">
    <source>
        <dbReference type="EMBL" id="KAG5631474.1"/>
    </source>
</evidence>
<dbReference type="InterPro" id="IPR040338">
    <property type="entry name" value="At1g67623-like"/>
</dbReference>
<dbReference type="InterPro" id="IPR057136">
    <property type="entry name" value="At2g35280_TPR_dom"/>
</dbReference>
<dbReference type="PANTHER" id="PTHR33784:SF10">
    <property type="entry name" value="F-BOX PROTEIN"/>
    <property type="match status" value="1"/>
</dbReference>
<evidence type="ECO:0000313" key="3">
    <source>
        <dbReference type="Proteomes" id="UP000824120"/>
    </source>
</evidence>
<dbReference type="Pfam" id="PF23310">
    <property type="entry name" value="TPR_27"/>
    <property type="match status" value="1"/>
</dbReference>
<gene>
    <name evidence="2" type="ORF">H5410_003191</name>
</gene>
<dbReference type="PANTHER" id="PTHR33784">
    <property type="entry name" value="OS05G0482100 PROTEIN"/>
    <property type="match status" value="1"/>
</dbReference>
<dbReference type="AlphaFoldDB" id="A0A9J6B4F3"/>
<dbReference type="EMBL" id="JACXVP010000001">
    <property type="protein sequence ID" value="KAG5631474.1"/>
    <property type="molecule type" value="Genomic_DNA"/>
</dbReference>
<proteinExistence type="predicted"/>